<dbReference type="GO" id="GO:0071555">
    <property type="term" value="P:cell wall organization"/>
    <property type="evidence" value="ECO:0007669"/>
    <property type="project" value="UniProtKB-KW"/>
</dbReference>
<dbReference type="RefSeq" id="WP_263072417.1">
    <property type="nucleotide sequence ID" value="NZ_JAOUSF010000002.1"/>
</dbReference>
<keyword evidence="9" id="KW-1185">Reference proteome</keyword>
<evidence type="ECO:0000313" key="9">
    <source>
        <dbReference type="Proteomes" id="UP001209318"/>
    </source>
</evidence>
<dbReference type="InterPro" id="IPR004474">
    <property type="entry name" value="LytR_CpsA_psr"/>
</dbReference>
<protein>
    <submittedName>
        <fullName evidence="8">LCP family protein</fullName>
    </submittedName>
</protein>
<dbReference type="PANTHER" id="PTHR33392">
    <property type="entry name" value="POLYISOPRENYL-TEICHOIC ACID--PEPTIDOGLYCAN TEICHOIC ACID TRANSFERASE TAGU"/>
    <property type="match status" value="1"/>
</dbReference>
<sequence length="362" mass="40232">MAHESQSREIRKKQKKKRSKKRIFFITLPFLIIILAVVGYAVNLYLKAENAVSKSYEDTGREKSELREEVVDPTEDNISILIIGVDTSEKRANDGNPRSDTLILATLNKHTNSVKLLSIPRDSYVYIPEVGYETRINAAHAYGGPKATIETVENLLDVPVDYYVKLNFEAFIDVVDALDGVTIDVPFEFYEQNSKDEPKAIHLLPGVQELDGEEALAFARTRKIDNDIERGKRQQEVIKAVIKKAASAGSLFKYDDVIEAVGENMTTDLTFAEMRGLISYGLKGTLSIESMTLAGSDSWPNGAYYYQLDQLALDETKEILQEHLELNSTGSSNLTDSDTSNTDGTTDTTGYNDTNGTTDSDS</sequence>
<evidence type="ECO:0000259" key="7">
    <source>
        <dbReference type="Pfam" id="PF03816"/>
    </source>
</evidence>
<evidence type="ECO:0000256" key="1">
    <source>
        <dbReference type="ARBA" id="ARBA00006068"/>
    </source>
</evidence>
<gene>
    <name evidence="8" type="ORF">OEV98_06525</name>
</gene>
<proteinExistence type="inferred from homology"/>
<evidence type="ECO:0000256" key="5">
    <source>
        <dbReference type="SAM" id="MobiDB-lite"/>
    </source>
</evidence>
<comment type="similarity">
    <text evidence="1">Belongs to the LytR/CpsA/Psr (LCP) family.</text>
</comment>
<dbReference type="Gene3D" id="3.40.630.190">
    <property type="entry name" value="LCP protein"/>
    <property type="match status" value="1"/>
</dbReference>
<dbReference type="PANTHER" id="PTHR33392:SF3">
    <property type="entry name" value="POLYISOPRENYL-TEICHOIC ACID--PEPTIDOGLYCAN TEICHOIC ACID TRANSFERASE TAGT"/>
    <property type="match status" value="1"/>
</dbReference>
<organism evidence="8 9">
    <name type="scientific">Perspicuibacillus lycopersici</name>
    <dbReference type="NCBI Taxonomy" id="1325689"/>
    <lineage>
        <taxon>Bacteria</taxon>
        <taxon>Bacillati</taxon>
        <taxon>Bacillota</taxon>
        <taxon>Bacilli</taxon>
        <taxon>Bacillales</taxon>
        <taxon>Bacillaceae</taxon>
        <taxon>Perspicuibacillus</taxon>
    </lineage>
</organism>
<dbReference type="Pfam" id="PF03816">
    <property type="entry name" value="LytR_cpsA_psr"/>
    <property type="match status" value="1"/>
</dbReference>
<evidence type="ECO:0000256" key="6">
    <source>
        <dbReference type="SAM" id="Phobius"/>
    </source>
</evidence>
<comment type="caution">
    <text evidence="8">The sequence shown here is derived from an EMBL/GenBank/DDBJ whole genome shotgun (WGS) entry which is preliminary data.</text>
</comment>
<keyword evidence="4 6" id="KW-1133">Transmembrane helix</keyword>
<evidence type="ECO:0000256" key="3">
    <source>
        <dbReference type="ARBA" id="ARBA00022968"/>
    </source>
</evidence>
<dbReference type="EMBL" id="JAOUSF010000002">
    <property type="protein sequence ID" value="MCU9613205.1"/>
    <property type="molecule type" value="Genomic_DNA"/>
</dbReference>
<feature type="region of interest" description="Disordered" evidence="5">
    <location>
        <begin position="326"/>
        <end position="362"/>
    </location>
</feature>
<name>A0AAE3IRE6_9BACI</name>
<keyword evidence="6" id="KW-0472">Membrane</keyword>
<evidence type="ECO:0000313" key="8">
    <source>
        <dbReference type="EMBL" id="MCU9613205.1"/>
    </source>
</evidence>
<feature type="transmembrane region" description="Helical" evidence="6">
    <location>
        <begin position="23"/>
        <end position="46"/>
    </location>
</feature>
<evidence type="ECO:0000256" key="4">
    <source>
        <dbReference type="ARBA" id="ARBA00022989"/>
    </source>
</evidence>
<dbReference type="Proteomes" id="UP001209318">
    <property type="component" value="Unassembled WGS sequence"/>
</dbReference>
<feature type="compositionally biased region" description="Low complexity" evidence="5">
    <location>
        <begin position="327"/>
        <end position="362"/>
    </location>
</feature>
<keyword evidence="3" id="KW-0735">Signal-anchor</keyword>
<dbReference type="InterPro" id="IPR050922">
    <property type="entry name" value="LytR/CpsA/Psr_CW_biosynth"/>
</dbReference>
<accession>A0AAE3IRE6</accession>
<feature type="domain" description="Cell envelope-related transcriptional attenuator" evidence="7">
    <location>
        <begin position="98"/>
        <end position="246"/>
    </location>
</feature>
<dbReference type="AlphaFoldDB" id="A0AAE3IRE6"/>
<dbReference type="NCBIfam" id="TIGR00350">
    <property type="entry name" value="lytR_cpsA_psr"/>
    <property type="match status" value="1"/>
</dbReference>
<keyword evidence="2 6" id="KW-0812">Transmembrane</keyword>
<evidence type="ECO:0000256" key="2">
    <source>
        <dbReference type="ARBA" id="ARBA00022692"/>
    </source>
</evidence>
<reference evidence="8" key="1">
    <citation type="submission" date="2022-10" db="EMBL/GenBank/DDBJ databases">
        <title>Description of Fervidibacillus gen. nov. in the family Fervidibacillaceae fam. nov. with two species, Fervidibacillus albus sp. nov., and Fervidibacillus halotolerans sp. nov., isolated from tidal flat sediments.</title>
        <authorList>
            <person name="Kwon K.K."/>
            <person name="Yang S.-H."/>
        </authorList>
    </citation>
    <scope>NUCLEOTIDE SEQUENCE</scope>
    <source>
        <strain evidence="8">JCM 19140</strain>
    </source>
</reference>